<keyword evidence="1" id="KW-1133">Transmembrane helix</keyword>
<keyword evidence="1" id="KW-0812">Transmembrane</keyword>
<keyword evidence="3" id="KW-1185">Reference proteome</keyword>
<comment type="caution">
    <text evidence="2">The sequence shown here is derived from an EMBL/GenBank/DDBJ whole genome shotgun (WGS) entry which is preliminary data.</text>
</comment>
<dbReference type="EMBL" id="MJIE01000001">
    <property type="protein sequence ID" value="OLR55212.1"/>
    <property type="molecule type" value="Genomic_DNA"/>
</dbReference>
<feature type="transmembrane region" description="Helical" evidence="1">
    <location>
        <begin position="46"/>
        <end position="63"/>
    </location>
</feature>
<dbReference type="RefSeq" id="WP_075712210.1">
    <property type="nucleotide sequence ID" value="NZ_MJIE01000001.1"/>
</dbReference>
<sequence length="92" mass="10852">MEKNSVNSVIQKLRLIPGYVMTYYIFELLAAFFCIFAGKYVSSNVWGVYFFVLSTAFIWMTVMEWRILVKKDVRINQLFVLANALWLILIEI</sequence>
<evidence type="ECO:0000313" key="3">
    <source>
        <dbReference type="Proteomes" id="UP000187404"/>
    </source>
</evidence>
<name>A0A1Q9JG47_9FIRM</name>
<feature type="transmembrane region" description="Helical" evidence="1">
    <location>
        <begin position="75"/>
        <end position="90"/>
    </location>
</feature>
<reference evidence="2 3" key="1">
    <citation type="journal article" date="2016" name="Appl. Environ. Microbiol.">
        <title>Function and Phylogeny of Bacterial Butyryl Coenzyme A:Acetate Transferases and Their Diversity in the Proximal Colon of Swine.</title>
        <authorList>
            <person name="Trachsel J."/>
            <person name="Bayles D.O."/>
            <person name="Looft T."/>
            <person name="Levine U.Y."/>
            <person name="Allen H.K."/>
        </authorList>
    </citation>
    <scope>NUCLEOTIDE SEQUENCE [LARGE SCALE GENOMIC DNA]</scope>
    <source>
        <strain evidence="2 3">68-3-10</strain>
    </source>
</reference>
<dbReference type="Proteomes" id="UP000187404">
    <property type="component" value="Unassembled WGS sequence"/>
</dbReference>
<keyword evidence="1" id="KW-0472">Membrane</keyword>
<feature type="transmembrane region" description="Helical" evidence="1">
    <location>
        <begin position="21"/>
        <end position="40"/>
    </location>
</feature>
<gene>
    <name evidence="2" type="ORF">BHK98_03510</name>
</gene>
<evidence type="ECO:0000313" key="2">
    <source>
        <dbReference type="EMBL" id="OLR55212.1"/>
    </source>
</evidence>
<organism evidence="2 3">
    <name type="scientific">Hornefia porci</name>
    <dbReference type="NCBI Taxonomy" id="2652292"/>
    <lineage>
        <taxon>Bacteria</taxon>
        <taxon>Bacillati</taxon>
        <taxon>Bacillota</taxon>
        <taxon>Clostridia</taxon>
        <taxon>Peptostreptococcales</taxon>
        <taxon>Anaerovoracaceae</taxon>
        <taxon>Hornefia</taxon>
    </lineage>
</organism>
<protein>
    <submittedName>
        <fullName evidence="2">Uncharacterized protein</fullName>
    </submittedName>
</protein>
<proteinExistence type="predicted"/>
<accession>A0A1Q9JG47</accession>
<evidence type="ECO:0000256" key="1">
    <source>
        <dbReference type="SAM" id="Phobius"/>
    </source>
</evidence>
<dbReference type="AlphaFoldDB" id="A0A1Q9JG47"/>